<dbReference type="RefSeq" id="WP_309657219.1">
    <property type="nucleotide sequence ID" value="NZ_JARWAN010000037.1"/>
</dbReference>
<organism evidence="2 3">
    <name type="scientific">Vreelandella vilamensis</name>
    <dbReference type="NCBI Taxonomy" id="531309"/>
    <lineage>
        <taxon>Bacteria</taxon>
        <taxon>Pseudomonadati</taxon>
        <taxon>Pseudomonadota</taxon>
        <taxon>Gammaproteobacteria</taxon>
        <taxon>Oceanospirillales</taxon>
        <taxon>Halomonadaceae</taxon>
        <taxon>Vreelandella</taxon>
    </lineage>
</organism>
<proteinExistence type="predicted"/>
<dbReference type="EMBL" id="JARWAN010000037">
    <property type="protein sequence ID" value="MDR5900336.1"/>
    <property type="molecule type" value="Genomic_DNA"/>
</dbReference>
<sequence length="53" mass="6303">MPPQRNIIERHFSWVKALRRICTRFDKLASSFEAMRCIACNNRCLRANFSDKT</sequence>
<reference evidence="2 3" key="1">
    <citation type="submission" date="2023-04" db="EMBL/GenBank/DDBJ databases">
        <title>A long-awaited taxogenomic arrangement of the family Halomonadaceae.</title>
        <authorList>
            <person name="De La Haba R."/>
            <person name="Chuvochina M."/>
            <person name="Wittouck S."/>
            <person name="Arahal D.R."/>
            <person name="Sanchez-Porro C."/>
            <person name="Hugenholtz P."/>
            <person name="Ventosa A."/>
        </authorList>
    </citation>
    <scope>NUCLEOTIDE SEQUENCE [LARGE SCALE GENOMIC DNA]</scope>
    <source>
        <strain evidence="2 3">DSM 21020</strain>
    </source>
</reference>
<evidence type="ECO:0000259" key="1">
    <source>
        <dbReference type="Pfam" id="PF13586"/>
    </source>
</evidence>
<evidence type="ECO:0000313" key="2">
    <source>
        <dbReference type="EMBL" id="MDR5900336.1"/>
    </source>
</evidence>
<keyword evidence="3" id="KW-1185">Reference proteome</keyword>
<dbReference type="Proteomes" id="UP001254564">
    <property type="component" value="Unassembled WGS sequence"/>
</dbReference>
<dbReference type="InterPro" id="IPR025668">
    <property type="entry name" value="Tnp_DDE_dom"/>
</dbReference>
<comment type="caution">
    <text evidence="2">The sequence shown here is derived from an EMBL/GenBank/DDBJ whole genome shotgun (WGS) entry which is preliminary data.</text>
</comment>
<dbReference type="Pfam" id="PF13586">
    <property type="entry name" value="DDE_Tnp_1_2"/>
    <property type="match status" value="1"/>
</dbReference>
<feature type="domain" description="Transposase DDE" evidence="1">
    <location>
        <begin position="3"/>
        <end position="39"/>
    </location>
</feature>
<evidence type="ECO:0000313" key="3">
    <source>
        <dbReference type="Proteomes" id="UP001254564"/>
    </source>
</evidence>
<accession>A0ABU1H906</accession>
<name>A0ABU1H906_9GAMM</name>
<gene>
    <name evidence="2" type="ORF">QC823_15315</name>
</gene>
<protein>
    <submittedName>
        <fullName evidence="2">Transposase</fullName>
    </submittedName>
</protein>